<dbReference type="GO" id="GO:0005813">
    <property type="term" value="C:centrosome"/>
    <property type="evidence" value="ECO:0007669"/>
    <property type="project" value="UniProtKB-SubCell"/>
</dbReference>
<feature type="domain" description="BRCT" evidence="10">
    <location>
        <begin position="40"/>
        <end position="126"/>
    </location>
</feature>
<feature type="repeat" description="ANK" evidence="9">
    <location>
        <begin position="724"/>
        <end position="756"/>
    </location>
</feature>
<proteinExistence type="predicted"/>
<dbReference type="InterPro" id="IPR036420">
    <property type="entry name" value="BRCT_dom_sf"/>
</dbReference>
<evidence type="ECO:0000313" key="11">
    <source>
        <dbReference type="EMBL" id="CAL1615876.1"/>
    </source>
</evidence>
<dbReference type="EMBL" id="OZ035831">
    <property type="protein sequence ID" value="CAL1615876.1"/>
    <property type="molecule type" value="Genomic_DNA"/>
</dbReference>
<evidence type="ECO:0000256" key="5">
    <source>
        <dbReference type="ARBA" id="ARBA00022763"/>
    </source>
</evidence>
<protein>
    <recommendedName>
        <fullName evidence="10">BRCT domain-containing protein</fullName>
    </recommendedName>
</protein>
<keyword evidence="3" id="KW-0963">Cytoplasm</keyword>
<comment type="subcellular location">
    <subcellularLocation>
        <location evidence="2">Cytoplasm</location>
        <location evidence="2">Cytoskeleton</location>
        <location evidence="2">Microtubule organizing center</location>
        <location evidence="2">Centrosome</location>
    </subcellularLocation>
    <subcellularLocation>
        <location evidence="1">Nucleus</location>
    </subcellularLocation>
</comment>
<dbReference type="InterPro" id="IPR001357">
    <property type="entry name" value="BRCT_dom"/>
</dbReference>
<dbReference type="InterPro" id="IPR002110">
    <property type="entry name" value="Ankyrin_rpt"/>
</dbReference>
<dbReference type="InterPro" id="IPR036770">
    <property type="entry name" value="Ankyrin_rpt-contain_sf"/>
</dbReference>
<dbReference type="GO" id="GO:0005634">
    <property type="term" value="C:nucleus"/>
    <property type="evidence" value="ECO:0007669"/>
    <property type="project" value="UniProtKB-SubCell"/>
</dbReference>
<dbReference type="PANTHER" id="PTHR46677:SF1">
    <property type="entry name" value="SMC5-SMC6 COMPLEX LOCALIZATION FACTOR PROTEIN 1"/>
    <property type="match status" value="1"/>
</dbReference>
<keyword evidence="9" id="KW-0040">ANK repeat</keyword>
<dbReference type="InterPro" id="IPR057595">
    <property type="entry name" value="TopB1_SLF1_BRCT"/>
</dbReference>
<dbReference type="CDD" id="cd17738">
    <property type="entry name" value="BRCT_TopBP1_rpt7"/>
    <property type="match status" value="1"/>
</dbReference>
<dbReference type="Proteomes" id="UP001497482">
    <property type="component" value="Chromosome 9"/>
</dbReference>
<sequence length="916" mass="103059">MFRIESVRDNNPEAGFGVERWIHVSQHNHPNVHATRMAEESYAFQLSGIKKPEIKKKIIDGIRKLGGNYIGGSVYQHTSTHVIVPQVLPSEKFLAACAAGKWVVTPQYVMDSVQNGSWLPEELYEVAISTSTTSTFYPVRQWRERVASGKLKGAFQGWQVLLMVQEPARRAMFTRLLKAGQAKVFYFSAPSVAPITHVLAKPITEDATSYDAPCYPVSHIVQHLFGKRYLDLNFNFSEDETERERSIGVVDFSVFEIELKERIIEQNYRPRLCYLELKSYHDSYPQSEATEADFSQIATMIECGLFVEALDSIKSALFPGLLPPAPYLVSLIEYAQQGNATSVFLRMFNQYLHRLLVTNPPWSASKFVKKYFSKVFQCPRCKSGLWPFLESAIRYCLLRDCTCHPLPGPALPTLLHFHRDLLAFILKLFKGELYAITTEVHLQREESENPRESAKGSLILGTFWTVWERSTLLSVAVKQLTQLLVEATLEEDSKGTGKEELIHVAGTLADLLSIVVEFWCQYNFKLNQPLVKKALNDFAEHFAASRTLPPILLAELVSKIISSRLKLALADSVFRRFCYENGSSVGDAPLCLKKIMQQYLPALDILSQSPHKARLSVRRHVMTDTGDGLENPSYEVNENCSEKGNVLKGLKRVNVAGETLLHRACKRNQVETVLHILALPDTDVNVKDHAGWTPLHEACNHGSTACVQALLRHRPAPVVDSQVGGVSPLYDAVLNGHMDIAKLLLEHEGSVILHQKHPSGETALDLVTDAAQREELFNCALTRDNAQRRKSTEVQNLPLLEAGSCLLLHLLISYQQEKELIEFDQSEAGDHSLSQRMLRALQMHSFQTVTSAWKDQQAVRLLEDAMTVMEVGRGDYDGLIPTPIRECKGKNTQFLMEKLAVLKSKGQQLVLQLKKS</sequence>
<feature type="repeat" description="ANK" evidence="9">
    <location>
        <begin position="656"/>
        <end position="689"/>
    </location>
</feature>
<keyword evidence="8" id="KW-0539">Nucleus</keyword>
<evidence type="ECO:0000256" key="2">
    <source>
        <dbReference type="ARBA" id="ARBA00004300"/>
    </source>
</evidence>
<evidence type="ECO:0000256" key="9">
    <source>
        <dbReference type="PROSITE-ProRule" id="PRU00023"/>
    </source>
</evidence>
<evidence type="ECO:0000313" key="12">
    <source>
        <dbReference type="Proteomes" id="UP001497482"/>
    </source>
</evidence>
<keyword evidence="7" id="KW-0206">Cytoskeleton</keyword>
<keyword evidence="4" id="KW-0677">Repeat</keyword>
<keyword evidence="6" id="KW-0234">DNA repair</keyword>
<dbReference type="GO" id="GO:2000781">
    <property type="term" value="P:positive regulation of double-strand break repair"/>
    <property type="evidence" value="ECO:0007669"/>
    <property type="project" value="InterPro"/>
</dbReference>
<dbReference type="InterPro" id="IPR042479">
    <property type="entry name" value="Slf1"/>
</dbReference>
<accession>A0AAV2MSD8</accession>
<keyword evidence="5" id="KW-0227">DNA damage</keyword>
<dbReference type="GO" id="GO:0006281">
    <property type="term" value="P:DNA repair"/>
    <property type="evidence" value="ECO:0007669"/>
    <property type="project" value="UniProtKB-KW"/>
</dbReference>
<dbReference type="PROSITE" id="PS50172">
    <property type="entry name" value="BRCT"/>
    <property type="match status" value="1"/>
</dbReference>
<dbReference type="FunFam" id="3.40.50.10190:FF:000018">
    <property type="entry name" value="DNA topoisomerase 2-binding protein 1"/>
    <property type="match status" value="1"/>
</dbReference>
<evidence type="ECO:0000256" key="6">
    <source>
        <dbReference type="ARBA" id="ARBA00023204"/>
    </source>
</evidence>
<evidence type="ECO:0000256" key="4">
    <source>
        <dbReference type="ARBA" id="ARBA00022737"/>
    </source>
</evidence>
<dbReference type="Gene3D" id="1.25.40.20">
    <property type="entry name" value="Ankyrin repeat-containing domain"/>
    <property type="match status" value="1"/>
</dbReference>
<evidence type="ECO:0000256" key="8">
    <source>
        <dbReference type="ARBA" id="ARBA00023242"/>
    </source>
</evidence>
<dbReference type="Pfam" id="PF16770">
    <property type="entry name" value="RTT107_BRCT_5"/>
    <property type="match status" value="1"/>
</dbReference>
<dbReference type="Gene3D" id="3.40.50.10190">
    <property type="entry name" value="BRCT domain"/>
    <property type="match status" value="2"/>
</dbReference>
<dbReference type="GO" id="GO:1990166">
    <property type="term" value="P:protein localization to site of double-strand break"/>
    <property type="evidence" value="ECO:0007669"/>
    <property type="project" value="TreeGrafter"/>
</dbReference>
<dbReference type="Pfam" id="PF23294">
    <property type="entry name" value="BRCT_TopB1_SLF1"/>
    <property type="match status" value="1"/>
</dbReference>
<evidence type="ECO:0000259" key="10">
    <source>
        <dbReference type="PROSITE" id="PS50172"/>
    </source>
</evidence>
<dbReference type="AlphaFoldDB" id="A0AAV2MSD8"/>
<dbReference type="Pfam" id="PF12796">
    <property type="entry name" value="Ank_2"/>
    <property type="match status" value="1"/>
</dbReference>
<dbReference type="GO" id="GO:0035861">
    <property type="term" value="C:site of double-strand break"/>
    <property type="evidence" value="ECO:0007669"/>
    <property type="project" value="TreeGrafter"/>
</dbReference>
<gene>
    <name evidence="11" type="ORF">KC01_LOCUS41742</name>
</gene>
<organism evidence="11 12">
    <name type="scientific">Knipowitschia caucasica</name>
    <name type="common">Caucasian dwarf goby</name>
    <name type="synonym">Pomatoschistus caucasicus</name>
    <dbReference type="NCBI Taxonomy" id="637954"/>
    <lineage>
        <taxon>Eukaryota</taxon>
        <taxon>Metazoa</taxon>
        <taxon>Chordata</taxon>
        <taxon>Craniata</taxon>
        <taxon>Vertebrata</taxon>
        <taxon>Euteleostomi</taxon>
        <taxon>Actinopterygii</taxon>
        <taxon>Neopterygii</taxon>
        <taxon>Teleostei</taxon>
        <taxon>Neoteleostei</taxon>
        <taxon>Acanthomorphata</taxon>
        <taxon>Gobiaria</taxon>
        <taxon>Gobiiformes</taxon>
        <taxon>Gobioidei</taxon>
        <taxon>Gobiidae</taxon>
        <taxon>Gobiinae</taxon>
        <taxon>Knipowitschia</taxon>
    </lineage>
</organism>
<evidence type="ECO:0000256" key="1">
    <source>
        <dbReference type="ARBA" id="ARBA00004123"/>
    </source>
</evidence>
<evidence type="ECO:0000256" key="3">
    <source>
        <dbReference type="ARBA" id="ARBA00022490"/>
    </source>
</evidence>
<keyword evidence="12" id="KW-1185">Reference proteome</keyword>
<evidence type="ECO:0000256" key="7">
    <source>
        <dbReference type="ARBA" id="ARBA00023212"/>
    </source>
</evidence>
<dbReference type="SMART" id="SM00248">
    <property type="entry name" value="ANK"/>
    <property type="match status" value="3"/>
</dbReference>
<dbReference type="PROSITE" id="PS50088">
    <property type="entry name" value="ANK_REPEAT"/>
    <property type="match status" value="2"/>
</dbReference>
<dbReference type="SUPFAM" id="SSF52113">
    <property type="entry name" value="BRCT domain"/>
    <property type="match status" value="1"/>
</dbReference>
<name>A0AAV2MSD8_KNICA</name>
<dbReference type="SUPFAM" id="SSF48403">
    <property type="entry name" value="Ankyrin repeat"/>
    <property type="match status" value="1"/>
</dbReference>
<dbReference type="PROSITE" id="PS50297">
    <property type="entry name" value="ANK_REP_REGION"/>
    <property type="match status" value="1"/>
</dbReference>
<dbReference type="SMART" id="SM00292">
    <property type="entry name" value="BRCT"/>
    <property type="match status" value="1"/>
</dbReference>
<dbReference type="PANTHER" id="PTHR46677">
    <property type="entry name" value="SMC5-SMC6 COMPLEX LOCALIZATION FACTOR PROTEIN 1"/>
    <property type="match status" value="1"/>
</dbReference>
<reference evidence="11 12" key="1">
    <citation type="submission" date="2024-04" db="EMBL/GenBank/DDBJ databases">
        <authorList>
            <person name="Waldvogel A.-M."/>
            <person name="Schoenle A."/>
        </authorList>
    </citation>
    <scope>NUCLEOTIDE SEQUENCE [LARGE SCALE GENOMIC DNA]</scope>
</reference>